<accession>A0ABS7ARA6</accession>
<evidence type="ECO:0000313" key="3">
    <source>
        <dbReference type="EMBL" id="MBW6410206.1"/>
    </source>
</evidence>
<gene>
    <name evidence="3" type="ORF">KYD98_08875</name>
</gene>
<protein>
    <submittedName>
        <fullName evidence="3">Pilus assembly protein PilO</fullName>
    </submittedName>
</protein>
<dbReference type="InterPro" id="IPR014717">
    <property type="entry name" value="Transl_elong_EF1B/ribsomal_bS6"/>
</dbReference>
<feature type="region of interest" description="Disordered" evidence="1">
    <location>
        <begin position="409"/>
        <end position="428"/>
    </location>
</feature>
<keyword evidence="2" id="KW-1133">Transmembrane helix</keyword>
<evidence type="ECO:0000256" key="2">
    <source>
        <dbReference type="SAM" id="Phobius"/>
    </source>
</evidence>
<feature type="compositionally biased region" description="Low complexity" evidence="1">
    <location>
        <begin position="146"/>
        <end position="167"/>
    </location>
</feature>
<proteinExistence type="predicted"/>
<dbReference type="Proteomes" id="UP001519921">
    <property type="component" value="Unassembled WGS sequence"/>
</dbReference>
<dbReference type="RefSeq" id="WP_219779339.1">
    <property type="nucleotide sequence ID" value="NZ_JAHXPT010000006.1"/>
</dbReference>
<comment type="caution">
    <text evidence="3">The sequence shown here is derived from an EMBL/GenBank/DDBJ whole genome shotgun (WGS) entry which is preliminary data.</text>
</comment>
<evidence type="ECO:0000256" key="1">
    <source>
        <dbReference type="SAM" id="MobiDB-lite"/>
    </source>
</evidence>
<dbReference type="EMBL" id="JAHXPT010000006">
    <property type="protein sequence ID" value="MBW6410206.1"/>
    <property type="molecule type" value="Genomic_DNA"/>
</dbReference>
<sequence length="428" mass="48111">MKISKREKMMLCILGIVLISILYYQFIYLKQTSKIADKTKSKNEIEEKYNNSINTINALDKRKSDIKVLDTKVKDKSSLFFPTISQEHIILELDQLLKKSGLDGGFNFKPIAVEGVESSEKTQENLKESSLQSMVDNYKAIDKNNKNSSVNSKSNQSEETQVSSSNSEIKEKKSQTSEGDSNKSNDSKKTSIEQIKLELNFNGSYAQLNNFLNSIRLYNRKIVVNSISINQKTLEQISGNMNVEIYAVPKIHDDLEEYLKWSLNNTYGKNDPFSGEAAGNSIVSKDEKTSDFIMSSKSNTSVLPTVMIGKSNDSLRTSYVYEDSNNQEEIEIVLTKNDDKYYYKYKTTNESYPSQYGGLGVEFIPVSDNIVIDVLSESRVTSNDKSGVKISIKNDTDKLVKVEISGDDTKDPRVVVNGDGKNISVSNK</sequence>
<reference evidence="3 4" key="1">
    <citation type="submission" date="2021-07" db="EMBL/GenBank/DDBJ databases">
        <title>Clostridium weizhouense sp. nov., an anaerobic bacterium isolated from activated sludge of Petroleum wastewater.</title>
        <authorList>
            <person name="Li Q."/>
        </authorList>
    </citation>
    <scope>NUCLEOTIDE SEQUENCE [LARGE SCALE GENOMIC DNA]</scope>
    <source>
        <strain evidence="3 4">YB-6</strain>
    </source>
</reference>
<evidence type="ECO:0000313" key="4">
    <source>
        <dbReference type="Proteomes" id="UP001519921"/>
    </source>
</evidence>
<keyword evidence="2" id="KW-0472">Membrane</keyword>
<feature type="compositionally biased region" description="Basic and acidic residues" evidence="1">
    <location>
        <begin position="168"/>
        <end position="189"/>
    </location>
</feature>
<keyword evidence="2" id="KW-0812">Transmembrane</keyword>
<keyword evidence="4" id="KW-1185">Reference proteome</keyword>
<dbReference type="Gene3D" id="3.30.70.60">
    <property type="match status" value="1"/>
</dbReference>
<feature type="region of interest" description="Disordered" evidence="1">
    <location>
        <begin position="143"/>
        <end position="189"/>
    </location>
</feature>
<dbReference type="Pfam" id="PF10741">
    <property type="entry name" value="T2SSM_b"/>
    <property type="match status" value="1"/>
</dbReference>
<organism evidence="3 4">
    <name type="scientific">Clostridium weizhouense</name>
    <dbReference type="NCBI Taxonomy" id="2859781"/>
    <lineage>
        <taxon>Bacteria</taxon>
        <taxon>Bacillati</taxon>
        <taxon>Bacillota</taxon>
        <taxon>Clostridia</taxon>
        <taxon>Eubacteriales</taxon>
        <taxon>Clostridiaceae</taxon>
        <taxon>Clostridium</taxon>
    </lineage>
</organism>
<name>A0ABS7ARA6_9CLOT</name>
<feature type="transmembrane region" description="Helical" evidence="2">
    <location>
        <begin position="9"/>
        <end position="29"/>
    </location>
</feature>
<dbReference type="InterPro" id="IPR034756">
    <property type="entry name" value="T2SSM_b"/>
</dbReference>